<dbReference type="FunFam" id="3.30.420.40:FF:000058">
    <property type="entry name" value="Putative actin-related protein 5"/>
    <property type="match status" value="1"/>
</dbReference>
<evidence type="ECO:0000256" key="12">
    <source>
        <dbReference type="ARBA" id="ARBA00023242"/>
    </source>
</evidence>
<dbReference type="GO" id="GO:0060255">
    <property type="term" value="P:regulation of macromolecule metabolic process"/>
    <property type="evidence" value="ECO:0007669"/>
    <property type="project" value="UniProtKB-ARBA"/>
</dbReference>
<name>A0A9D4FDP9_DREPO</name>
<dbReference type="GO" id="GO:0006281">
    <property type="term" value="P:DNA repair"/>
    <property type="evidence" value="ECO:0007669"/>
    <property type="project" value="UniProtKB-KW"/>
</dbReference>
<dbReference type="GO" id="GO:0005634">
    <property type="term" value="C:nucleus"/>
    <property type="evidence" value="ECO:0007669"/>
    <property type="project" value="UniProtKB-SubCell"/>
</dbReference>
<comment type="similarity">
    <text evidence="4">Belongs to the actin family. ARP5 subfamily.</text>
</comment>
<dbReference type="AlphaFoldDB" id="A0A9D4FDP9"/>
<comment type="subunit">
    <text evidence="13">Component of the chromatin remodeling Ino80 complex.</text>
</comment>
<dbReference type="SMART" id="SM00268">
    <property type="entry name" value="ACTIN"/>
    <property type="match status" value="1"/>
</dbReference>
<evidence type="ECO:0000256" key="10">
    <source>
        <dbReference type="ARBA" id="ARBA00023172"/>
    </source>
</evidence>
<evidence type="ECO:0000256" key="1">
    <source>
        <dbReference type="ARBA" id="ARBA00003373"/>
    </source>
</evidence>
<comment type="function">
    <text evidence="1">Proposed core component of the chromatin remodeling INO80 complex which is involved in transcriptional regulation, DNA replication and probably DNA repair.</text>
</comment>
<reference evidence="16" key="1">
    <citation type="journal article" date="2019" name="bioRxiv">
        <title>The Genome of the Zebra Mussel, Dreissena polymorpha: A Resource for Invasive Species Research.</title>
        <authorList>
            <person name="McCartney M.A."/>
            <person name="Auch B."/>
            <person name="Kono T."/>
            <person name="Mallez S."/>
            <person name="Zhang Y."/>
            <person name="Obille A."/>
            <person name="Becker A."/>
            <person name="Abrahante J.E."/>
            <person name="Garbe J."/>
            <person name="Badalamenti J.P."/>
            <person name="Herman A."/>
            <person name="Mangelson H."/>
            <person name="Liachko I."/>
            <person name="Sullivan S."/>
            <person name="Sone E.D."/>
            <person name="Koren S."/>
            <person name="Silverstein K.A.T."/>
            <person name="Beckman K.B."/>
            <person name="Gohl D.M."/>
        </authorList>
    </citation>
    <scope>NUCLEOTIDE SEQUENCE</scope>
    <source>
        <strain evidence="16">Duluth1</strain>
        <tissue evidence="16">Whole animal</tissue>
    </source>
</reference>
<keyword evidence="10" id="KW-0233">DNA recombination</keyword>
<keyword evidence="9" id="KW-0804">Transcription</keyword>
<dbReference type="InterPro" id="IPR004001">
    <property type="entry name" value="Actin_CS"/>
</dbReference>
<evidence type="ECO:0000256" key="11">
    <source>
        <dbReference type="ARBA" id="ARBA00023204"/>
    </source>
</evidence>
<dbReference type="FunFam" id="3.30.420.40:FF:000237">
    <property type="entry name" value="Actin-related protein 5"/>
    <property type="match status" value="1"/>
</dbReference>
<feature type="coiled-coil region" evidence="14">
    <location>
        <begin position="289"/>
        <end position="335"/>
    </location>
</feature>
<keyword evidence="12" id="KW-0539">Nucleus</keyword>
<proteinExistence type="inferred from homology"/>
<evidence type="ECO:0000256" key="15">
    <source>
        <dbReference type="SAM" id="MobiDB-lite"/>
    </source>
</evidence>
<evidence type="ECO:0000256" key="9">
    <source>
        <dbReference type="ARBA" id="ARBA00023163"/>
    </source>
</evidence>
<organism evidence="16 17">
    <name type="scientific">Dreissena polymorpha</name>
    <name type="common">Zebra mussel</name>
    <name type="synonym">Mytilus polymorpha</name>
    <dbReference type="NCBI Taxonomy" id="45954"/>
    <lineage>
        <taxon>Eukaryota</taxon>
        <taxon>Metazoa</taxon>
        <taxon>Spiralia</taxon>
        <taxon>Lophotrochozoa</taxon>
        <taxon>Mollusca</taxon>
        <taxon>Bivalvia</taxon>
        <taxon>Autobranchia</taxon>
        <taxon>Heteroconchia</taxon>
        <taxon>Euheterodonta</taxon>
        <taxon>Imparidentia</taxon>
        <taxon>Neoheterodontei</taxon>
        <taxon>Myida</taxon>
        <taxon>Dreissenoidea</taxon>
        <taxon>Dreissenidae</taxon>
        <taxon>Dreissena</taxon>
    </lineage>
</organism>
<evidence type="ECO:0000256" key="3">
    <source>
        <dbReference type="ARBA" id="ARBA00004123"/>
    </source>
</evidence>
<keyword evidence="8 14" id="KW-0175">Coiled coil</keyword>
<dbReference type="InterPro" id="IPR043129">
    <property type="entry name" value="ATPase_NBD"/>
</dbReference>
<evidence type="ECO:0000256" key="13">
    <source>
        <dbReference type="ARBA" id="ARBA00061816"/>
    </source>
</evidence>
<keyword evidence="11" id="KW-0234">DNA repair</keyword>
<sequence length="710" mass="82804">MSVKEDQPTNVYTFKDQRPPQFECQYTASIRDDQVPLVIDNGAYQCRAGWATSSTPDLIFRNVTAKHRSRKEKDSDVQIGNDITSFEQLRLLMRSQFDRNIVTQYDVQEQIFDYMFSNLGVNTDGEVPHPVLLTEAVANPNFCRQQMSELLFECYQVPKVCYGIDSLFSLYKNHPNPSSADAMVVDCGYQTTHLLPVLGGRLDLQHCRRINIGGAHVDWFMQRLLQLKYPGHLAAITLPRAEELVRDHCHIAVDYLPELAEWTSHEYYDEHVHKIQLPFSNAPGNQISAQQQAERREQQIRRLKDLSMKKRQEKLAEEERELKELMELQELMTDDDDDDEFLLALKERELENEEELQALISKLSVSIQRLKALIDGTEPPPEEPEPKKQCTFDLLEIPDEQLTPDQLVKKKRQYILQKAREGRARAQAQQREIRQKELAVEKALERKRLTDFQGWLAEVRQKRQKLVESRQSRKQRKTDMAKRKTYAAQQRMKIISQLAKNTKKDDTFGQDDKDWDVYKEINPNMSDSDSEAEELQLEELETMLKEHDPDFQKEMDKEAGEFDITEYYRLHIAVERIRVPELLFQPSMIGLDQAGIVETMDYVFKKYTAQLQDRLAQCVFLTGSNANFHYFPARLERELRAIRPFQSKFNIATAANPGFDAWLGARAWLTTDPVADVWITRQEYDEKGGHYLKEHMASNRYLPHPVLVQK</sequence>
<dbReference type="GO" id="GO:0006310">
    <property type="term" value="P:DNA recombination"/>
    <property type="evidence" value="ECO:0007669"/>
    <property type="project" value="UniProtKB-KW"/>
</dbReference>
<keyword evidence="7" id="KW-0805">Transcription regulation</keyword>
<dbReference type="EMBL" id="JAIWYP010000007">
    <property type="protein sequence ID" value="KAH3794745.1"/>
    <property type="molecule type" value="Genomic_DNA"/>
</dbReference>
<dbReference type="PROSITE" id="PS00432">
    <property type="entry name" value="ACTINS_2"/>
    <property type="match status" value="1"/>
</dbReference>
<accession>A0A9D4FDP9</accession>
<evidence type="ECO:0000256" key="7">
    <source>
        <dbReference type="ARBA" id="ARBA00023015"/>
    </source>
</evidence>
<keyword evidence="17" id="KW-1185">Reference proteome</keyword>
<comment type="subcellular location">
    <subcellularLocation>
        <location evidence="3">Nucleus</location>
    </subcellularLocation>
</comment>
<keyword evidence="6" id="KW-0227">DNA damage</keyword>
<feature type="coiled-coil region" evidence="14">
    <location>
        <begin position="416"/>
        <end position="446"/>
    </location>
</feature>
<dbReference type="SUPFAM" id="SSF53067">
    <property type="entry name" value="Actin-like ATPase domain"/>
    <property type="match status" value="2"/>
</dbReference>
<evidence type="ECO:0000256" key="4">
    <source>
        <dbReference type="ARBA" id="ARBA00006021"/>
    </source>
</evidence>
<dbReference type="Gene3D" id="3.90.640.10">
    <property type="entry name" value="Actin, Chain A, domain 4"/>
    <property type="match status" value="2"/>
</dbReference>
<comment type="caution">
    <text evidence="16">The sequence shown here is derived from an EMBL/GenBank/DDBJ whole genome shotgun (WGS) entry which is preliminary data.</text>
</comment>
<evidence type="ECO:0000256" key="6">
    <source>
        <dbReference type="ARBA" id="ARBA00022763"/>
    </source>
</evidence>
<dbReference type="Gene3D" id="3.30.420.40">
    <property type="match status" value="4"/>
</dbReference>
<feature type="compositionally biased region" description="Basic and acidic residues" evidence="15">
    <location>
        <begin position="467"/>
        <end position="482"/>
    </location>
</feature>
<dbReference type="FunFam" id="3.30.420.40:FF:000048">
    <property type="entry name" value="ARP5 actin-related protein 5 homolog"/>
    <property type="match status" value="1"/>
</dbReference>
<dbReference type="Proteomes" id="UP000828390">
    <property type="component" value="Unassembled WGS sequence"/>
</dbReference>
<feature type="region of interest" description="Disordered" evidence="15">
    <location>
        <begin position="467"/>
        <end position="486"/>
    </location>
</feature>
<dbReference type="InterPro" id="IPR004000">
    <property type="entry name" value="Actin"/>
</dbReference>
<dbReference type="CDD" id="cd10211">
    <property type="entry name" value="ASKHA_NBD_Arp5"/>
    <property type="match status" value="1"/>
</dbReference>
<comment type="function">
    <text evidence="2">Actins are highly conserved proteins that are involved in various types of cell motility and are ubiquitously expressed in all eukaryotic cells.</text>
</comment>
<evidence type="ECO:0000256" key="14">
    <source>
        <dbReference type="SAM" id="Coils"/>
    </source>
</evidence>
<evidence type="ECO:0000256" key="8">
    <source>
        <dbReference type="ARBA" id="ARBA00023054"/>
    </source>
</evidence>
<dbReference type="Pfam" id="PF00022">
    <property type="entry name" value="Actin"/>
    <property type="match status" value="2"/>
</dbReference>
<dbReference type="FunFam" id="3.90.640.10:FF:000016">
    <property type="entry name" value="ARP5 actin-related protein 5 homolog"/>
    <property type="match status" value="1"/>
</dbReference>
<reference evidence="16" key="2">
    <citation type="submission" date="2020-11" db="EMBL/GenBank/DDBJ databases">
        <authorList>
            <person name="McCartney M.A."/>
            <person name="Auch B."/>
            <person name="Kono T."/>
            <person name="Mallez S."/>
            <person name="Becker A."/>
            <person name="Gohl D.M."/>
            <person name="Silverstein K.A.T."/>
            <person name="Koren S."/>
            <person name="Bechman K.B."/>
            <person name="Herman A."/>
            <person name="Abrahante J.E."/>
            <person name="Garbe J."/>
        </authorList>
    </citation>
    <scope>NUCLEOTIDE SEQUENCE</scope>
    <source>
        <strain evidence="16">Duluth1</strain>
        <tissue evidence="16">Whole animal</tissue>
    </source>
</reference>
<evidence type="ECO:0000313" key="17">
    <source>
        <dbReference type="Proteomes" id="UP000828390"/>
    </source>
</evidence>
<evidence type="ECO:0000256" key="2">
    <source>
        <dbReference type="ARBA" id="ARBA00003520"/>
    </source>
</evidence>
<dbReference type="GO" id="GO:0019219">
    <property type="term" value="P:regulation of nucleobase-containing compound metabolic process"/>
    <property type="evidence" value="ECO:0007669"/>
    <property type="project" value="UniProtKB-ARBA"/>
</dbReference>
<protein>
    <recommendedName>
        <fullName evidence="5">Actin-related protein 5</fullName>
    </recommendedName>
</protein>
<gene>
    <name evidence="16" type="ORF">DPMN_148283</name>
</gene>
<evidence type="ECO:0000313" key="16">
    <source>
        <dbReference type="EMBL" id="KAH3794745.1"/>
    </source>
</evidence>
<dbReference type="OrthoDB" id="7340501at2759"/>
<dbReference type="PANTHER" id="PTHR11937">
    <property type="entry name" value="ACTIN"/>
    <property type="match status" value="1"/>
</dbReference>
<evidence type="ECO:0000256" key="5">
    <source>
        <dbReference type="ARBA" id="ARBA00021612"/>
    </source>
</evidence>